<keyword evidence="2" id="KW-0732">Signal</keyword>
<dbReference type="EMBL" id="CADIKL010000047">
    <property type="protein sequence ID" value="CAB3805619.1"/>
    <property type="molecule type" value="Genomic_DNA"/>
</dbReference>
<evidence type="ECO:0000313" key="4">
    <source>
        <dbReference type="Proteomes" id="UP000494119"/>
    </source>
</evidence>
<gene>
    <name evidence="3" type="ORF">LMG28688_06209</name>
</gene>
<evidence type="ECO:0000313" key="3">
    <source>
        <dbReference type="EMBL" id="CAB3805619.1"/>
    </source>
</evidence>
<dbReference type="RefSeq" id="WP_175197825.1">
    <property type="nucleotide sequence ID" value="NZ_CADIKL010000047.1"/>
</dbReference>
<evidence type="ECO:0000256" key="2">
    <source>
        <dbReference type="SAM" id="SignalP"/>
    </source>
</evidence>
<reference evidence="3 4" key="1">
    <citation type="submission" date="2020-04" db="EMBL/GenBank/DDBJ databases">
        <authorList>
            <person name="De Canck E."/>
        </authorList>
    </citation>
    <scope>NUCLEOTIDE SEQUENCE [LARGE SCALE GENOMIC DNA]</scope>
    <source>
        <strain evidence="3 4">LMG 28688</strain>
    </source>
</reference>
<dbReference type="AlphaFoldDB" id="A0A6J5GSF1"/>
<proteinExistence type="predicted"/>
<accession>A0A6J5GSF1</accession>
<protein>
    <recommendedName>
        <fullName evidence="5">Porin domain-containing protein</fullName>
    </recommendedName>
</protein>
<feature type="region of interest" description="Disordered" evidence="1">
    <location>
        <begin position="66"/>
        <end position="91"/>
    </location>
</feature>
<name>A0A6J5GSF1_9BURK</name>
<sequence>MDSFSNTRQLTLCAMIACVALLAPALAQAQEVGATGGALSGAFFNGSSVSAKAARNVIDSAKVDNLGIPQLDSSGQSKTPPPRVMPFIDGGYGRRRPAVGLDFSFELG</sequence>
<organism evidence="3 4">
    <name type="scientific">Paraburkholderia caffeinitolerans</name>
    <dbReference type="NCBI Taxonomy" id="1723730"/>
    <lineage>
        <taxon>Bacteria</taxon>
        <taxon>Pseudomonadati</taxon>
        <taxon>Pseudomonadota</taxon>
        <taxon>Betaproteobacteria</taxon>
        <taxon>Burkholderiales</taxon>
        <taxon>Burkholderiaceae</taxon>
        <taxon>Paraburkholderia</taxon>
    </lineage>
</organism>
<evidence type="ECO:0008006" key="5">
    <source>
        <dbReference type="Google" id="ProtNLM"/>
    </source>
</evidence>
<evidence type="ECO:0000256" key="1">
    <source>
        <dbReference type="SAM" id="MobiDB-lite"/>
    </source>
</evidence>
<feature type="signal peptide" evidence="2">
    <location>
        <begin position="1"/>
        <end position="29"/>
    </location>
</feature>
<keyword evidence="4" id="KW-1185">Reference proteome</keyword>
<dbReference type="Proteomes" id="UP000494119">
    <property type="component" value="Unassembled WGS sequence"/>
</dbReference>
<feature type="chain" id="PRO_5026767401" description="Porin domain-containing protein" evidence="2">
    <location>
        <begin position="30"/>
        <end position="108"/>
    </location>
</feature>